<name>D5V115_ARCNC</name>
<dbReference type="AlphaFoldDB" id="D5V115"/>
<dbReference type="RefSeq" id="WP_013136122.1">
    <property type="nucleotide sequence ID" value="NC_014166.1"/>
</dbReference>
<dbReference type="STRING" id="572480.Arnit_2326"/>
<dbReference type="KEGG" id="ant:Arnit_2326"/>
<protein>
    <recommendedName>
        <fullName evidence="1">ApeI dehydratase-like domain-containing protein</fullName>
    </recommendedName>
</protein>
<keyword evidence="3" id="KW-1185">Reference proteome</keyword>
<gene>
    <name evidence="2" type="ordered locus">Arnit_2326</name>
</gene>
<dbReference type="InterPro" id="IPR029069">
    <property type="entry name" value="HotDog_dom_sf"/>
</dbReference>
<evidence type="ECO:0000259" key="1">
    <source>
        <dbReference type="Pfam" id="PF22818"/>
    </source>
</evidence>
<feature type="domain" description="ApeI dehydratase-like" evidence="1">
    <location>
        <begin position="23"/>
        <end position="85"/>
    </location>
</feature>
<proteinExistence type="predicted"/>
<dbReference type="eggNOG" id="COG0764">
    <property type="taxonomic scope" value="Bacteria"/>
</dbReference>
<dbReference type="SUPFAM" id="SSF54637">
    <property type="entry name" value="Thioesterase/thiol ester dehydrase-isomerase"/>
    <property type="match status" value="1"/>
</dbReference>
<evidence type="ECO:0000313" key="3">
    <source>
        <dbReference type="Proteomes" id="UP000000939"/>
    </source>
</evidence>
<dbReference type="InterPro" id="IPR054545">
    <property type="entry name" value="ApeI-like"/>
</dbReference>
<dbReference type="EMBL" id="CP001999">
    <property type="protein sequence ID" value="ADG93977.1"/>
    <property type="molecule type" value="Genomic_DNA"/>
</dbReference>
<dbReference type="Pfam" id="PF22818">
    <property type="entry name" value="ApeI-like"/>
    <property type="match status" value="1"/>
</dbReference>
<dbReference type="HOGENOM" id="CLU_078912_5_0_7"/>
<dbReference type="OrthoDB" id="9772788at2"/>
<accession>D5V115</accession>
<evidence type="ECO:0000313" key="2">
    <source>
        <dbReference type="EMBL" id="ADG93977.1"/>
    </source>
</evidence>
<reference evidence="2 3" key="1">
    <citation type="journal article" date="2010" name="Stand. Genomic Sci.">
        <title>Complete genome sequence of Arcobacter nitrofigilis type strain (CI).</title>
        <authorList>
            <person name="Pati A."/>
            <person name="Gronow S."/>
            <person name="Lapidus A."/>
            <person name="Copeland A."/>
            <person name="Glavina Del Rio T."/>
            <person name="Nolan M."/>
            <person name="Lucas S."/>
            <person name="Tice H."/>
            <person name="Cheng J.F."/>
            <person name="Han C."/>
            <person name="Chertkov O."/>
            <person name="Bruce D."/>
            <person name="Tapia R."/>
            <person name="Goodwin L."/>
            <person name="Pitluck S."/>
            <person name="Liolios K."/>
            <person name="Ivanova N."/>
            <person name="Mavromatis K."/>
            <person name="Chen A."/>
            <person name="Palaniappan K."/>
            <person name="Land M."/>
            <person name="Hauser L."/>
            <person name="Chang Y.J."/>
            <person name="Jeffries C.D."/>
            <person name="Detter J.C."/>
            <person name="Rohde M."/>
            <person name="Goker M."/>
            <person name="Bristow J."/>
            <person name="Eisen J.A."/>
            <person name="Markowitz V."/>
            <person name="Hugenholtz P."/>
            <person name="Klenk H.P."/>
            <person name="Kyrpides N.C."/>
        </authorList>
    </citation>
    <scope>NUCLEOTIDE SEQUENCE [LARGE SCALE GENOMIC DNA]</scope>
    <source>
        <strain evidence="3">ATCC 33309 / DSM 7299 / CCUG 15893 / LMG 7604 / NCTC 12251 / CI</strain>
    </source>
</reference>
<dbReference type="Proteomes" id="UP000000939">
    <property type="component" value="Chromosome"/>
</dbReference>
<organism evidence="2 3">
    <name type="scientific">Arcobacter nitrofigilis (strain ATCC 33309 / DSM 7299 / CCUG 15893 / LMG 7604 / NCTC 12251 / CI)</name>
    <name type="common">Campylobacter nitrofigilis</name>
    <dbReference type="NCBI Taxonomy" id="572480"/>
    <lineage>
        <taxon>Bacteria</taxon>
        <taxon>Pseudomonadati</taxon>
        <taxon>Campylobacterota</taxon>
        <taxon>Epsilonproteobacteria</taxon>
        <taxon>Campylobacterales</taxon>
        <taxon>Arcobacteraceae</taxon>
        <taxon>Arcobacter</taxon>
    </lineage>
</organism>
<dbReference type="Gene3D" id="3.10.129.10">
    <property type="entry name" value="Hotdog Thioesterase"/>
    <property type="match status" value="1"/>
</dbReference>
<sequence>MKLFKNLFEVLEKSENYYKVKLANKEHPVFKAHFPQNEILPGFMQIDIISDILNHKIITISKVKFISIIKPEDIIEYYITCVNVSKYKIIIKSENKKISEITYEI</sequence>